<protein>
    <submittedName>
        <fullName evidence="2">Unnamed protein product</fullName>
    </submittedName>
</protein>
<proteinExistence type="predicted"/>
<feature type="region of interest" description="Disordered" evidence="1">
    <location>
        <begin position="409"/>
        <end position="429"/>
    </location>
</feature>
<accession>A0A9W7DHW7</accession>
<feature type="compositionally biased region" description="Polar residues" evidence="1">
    <location>
        <begin position="409"/>
        <end position="422"/>
    </location>
</feature>
<reference evidence="2" key="1">
    <citation type="submission" date="2023-04" db="EMBL/GenBank/DDBJ databases">
        <title>Ambrosiozyma monospora NBRC 1965.</title>
        <authorList>
            <person name="Ichikawa N."/>
            <person name="Sato H."/>
            <person name="Tonouchi N."/>
        </authorList>
    </citation>
    <scope>NUCLEOTIDE SEQUENCE</scope>
    <source>
        <strain evidence="2">NBRC 1965</strain>
    </source>
</reference>
<evidence type="ECO:0000313" key="2">
    <source>
        <dbReference type="EMBL" id="GMG40709.1"/>
    </source>
</evidence>
<gene>
    <name evidence="2" type="ORF">Amon01_000642900</name>
</gene>
<keyword evidence="3" id="KW-1185">Reference proteome</keyword>
<dbReference type="OrthoDB" id="3986994at2759"/>
<evidence type="ECO:0000313" key="3">
    <source>
        <dbReference type="Proteomes" id="UP001165063"/>
    </source>
</evidence>
<dbReference type="EMBL" id="BSXU01004102">
    <property type="protein sequence ID" value="GMG40709.1"/>
    <property type="molecule type" value="Genomic_DNA"/>
</dbReference>
<name>A0A9W7DHW7_AMBMO</name>
<dbReference type="AlphaFoldDB" id="A0A9W7DHW7"/>
<sequence length="641" mass="72672">MYFGDHLNHLLYNDVIDMFHVLNCFHKYFQKIPIKTTSNRNIQYVFAKPEKDFYYSQLSLVFSIIDCTLLFSKYDSNVKFKYELGPETQEAISTLTTQCFSCALFYRKQNVSALMSLLIIKDVFFTFSAHGSDSMDETKSSHTIHDILDLSLTLGLHRPSVTGTIVRKGTAEGCYRMPAELAKTFLCILQQMDATSSLHSGNPLLFNYQFCDRMSDDRSMQAKFTNLQIEAATLLNSVAPISLNELLSLRKKYIELNASLGTYKRLYDLPSYQVSGYDRNRIAQTISIKLKIAREITTITSYIRNVCSDHNNFPTSDLTIENKKKLKQLVEGCESEVIRIVLITWGFLKDFSSGATIFGANTSFYSIYFKSDILQLLLVTVQLFTFFRLHILFASLGDMIKRQTLEKTANNDGSTENSSEGASTPSTSSPLLLYDLETVELSLSGDLIHYNSDEMCDELEELFQKPKSLVSLLCEVHRSIVKIPTFTESYGYFCLLKITSICACFVDSVPKLQFTVDDNTRHNIDKIFSIAKKKLEEKMKLGIVDLGFDLENNLSGIQHWLDELFNVDSVWDAFNIPGGQRNPLMDPFGTPSTTAVLDDMPQNANGVAPSFNNGAIPETQGQVPRVDHQAFDENNNYQMFY</sequence>
<dbReference type="Proteomes" id="UP001165063">
    <property type="component" value="Unassembled WGS sequence"/>
</dbReference>
<comment type="caution">
    <text evidence="2">The sequence shown here is derived from an EMBL/GenBank/DDBJ whole genome shotgun (WGS) entry which is preliminary data.</text>
</comment>
<evidence type="ECO:0000256" key="1">
    <source>
        <dbReference type="SAM" id="MobiDB-lite"/>
    </source>
</evidence>
<organism evidence="2 3">
    <name type="scientific">Ambrosiozyma monospora</name>
    <name type="common">Yeast</name>
    <name type="synonym">Endomycopsis monosporus</name>
    <dbReference type="NCBI Taxonomy" id="43982"/>
    <lineage>
        <taxon>Eukaryota</taxon>
        <taxon>Fungi</taxon>
        <taxon>Dikarya</taxon>
        <taxon>Ascomycota</taxon>
        <taxon>Saccharomycotina</taxon>
        <taxon>Pichiomycetes</taxon>
        <taxon>Pichiales</taxon>
        <taxon>Pichiaceae</taxon>
        <taxon>Ambrosiozyma</taxon>
    </lineage>
</organism>